<dbReference type="Pfam" id="PF00293">
    <property type="entry name" value="NUDIX"/>
    <property type="match status" value="1"/>
</dbReference>
<dbReference type="RefSeq" id="WP_104829347.1">
    <property type="nucleotide sequence ID" value="NZ_PJCH01000005.1"/>
</dbReference>
<reference evidence="2 3" key="1">
    <citation type="submission" date="2017-12" db="EMBL/GenBank/DDBJ databases">
        <authorList>
            <person name="Hurst M.R.H."/>
        </authorList>
    </citation>
    <scope>NUCLEOTIDE SEQUENCE [LARGE SCALE GENOMIC DNA]</scope>
    <source>
        <strain evidence="2 3">SY-3-19</strain>
    </source>
</reference>
<evidence type="ECO:0000259" key="1">
    <source>
        <dbReference type="PROSITE" id="PS51462"/>
    </source>
</evidence>
<comment type="caution">
    <text evidence="2">The sequence shown here is derived from an EMBL/GenBank/DDBJ whole genome shotgun (WGS) entry which is preliminary data.</text>
</comment>
<dbReference type="Gene3D" id="3.90.79.10">
    <property type="entry name" value="Nucleoside Triphosphate Pyrophosphohydrolase"/>
    <property type="match status" value="1"/>
</dbReference>
<dbReference type="PANTHER" id="PTHR43222:SF2">
    <property type="entry name" value="NUDIX HYDROLASE 23, CHLOROPLASTIC"/>
    <property type="match status" value="1"/>
</dbReference>
<dbReference type="SUPFAM" id="SSF55811">
    <property type="entry name" value="Nudix"/>
    <property type="match status" value="1"/>
</dbReference>
<feature type="domain" description="Nudix hydrolase" evidence="1">
    <location>
        <begin position="35"/>
        <end position="162"/>
    </location>
</feature>
<gene>
    <name evidence="2" type="ORF">CW354_07190</name>
</gene>
<keyword evidence="2" id="KW-0378">Hydrolase</keyword>
<dbReference type="PANTHER" id="PTHR43222">
    <property type="entry name" value="NUDIX HYDROLASE 23"/>
    <property type="match status" value="1"/>
</dbReference>
<dbReference type="InterPro" id="IPR000086">
    <property type="entry name" value="NUDIX_hydrolase_dom"/>
</dbReference>
<dbReference type="InterPro" id="IPR015797">
    <property type="entry name" value="NUDIX_hydrolase-like_dom_sf"/>
</dbReference>
<dbReference type="OrthoDB" id="9761969at2"/>
<accession>A0A2S7K6I1</accession>
<dbReference type="Pfam" id="PF14803">
    <property type="entry name" value="Zn_ribbon_Nudix"/>
    <property type="match status" value="1"/>
</dbReference>
<protein>
    <submittedName>
        <fullName evidence="2">NUDIX hydrolase</fullName>
    </submittedName>
</protein>
<dbReference type="InterPro" id="IPR029401">
    <property type="entry name" value="Nudix_N"/>
</dbReference>
<dbReference type="AlphaFoldDB" id="A0A2S7K6I1"/>
<sequence length="176" mass="19736">MAKPTQPPHFKREIPPGDNMERSVCATCGFVDYENPKIVVGSVATWEGKILLCKRAIEPRLGFWTLPAGFLEQHESAEDGAAREAYEEATASIEIERLLAVYSILRISQVQLMFRARLLSPEIAAGPESEAVGLYDWDEIPWADLAFPSVNWALRHYSETKDRSDFPPFSNPVEGL</sequence>
<evidence type="ECO:0000313" key="2">
    <source>
        <dbReference type="EMBL" id="PQA88102.1"/>
    </source>
</evidence>
<organism evidence="2 3">
    <name type="scientific">Hyphococcus luteus</name>
    <dbReference type="NCBI Taxonomy" id="2058213"/>
    <lineage>
        <taxon>Bacteria</taxon>
        <taxon>Pseudomonadati</taxon>
        <taxon>Pseudomonadota</taxon>
        <taxon>Alphaproteobacteria</taxon>
        <taxon>Parvularculales</taxon>
        <taxon>Parvularculaceae</taxon>
        <taxon>Hyphococcus</taxon>
    </lineage>
</organism>
<dbReference type="EMBL" id="PJCH01000005">
    <property type="protein sequence ID" value="PQA88102.1"/>
    <property type="molecule type" value="Genomic_DNA"/>
</dbReference>
<name>A0A2S7K6I1_9PROT</name>
<dbReference type="PROSITE" id="PS51462">
    <property type="entry name" value="NUDIX"/>
    <property type="match status" value="1"/>
</dbReference>
<dbReference type="CDD" id="cd04511">
    <property type="entry name" value="NUDIX_Hydrolase"/>
    <property type="match status" value="1"/>
</dbReference>
<dbReference type="Gene3D" id="2.20.70.10">
    <property type="match status" value="1"/>
</dbReference>
<evidence type="ECO:0000313" key="3">
    <source>
        <dbReference type="Proteomes" id="UP000239504"/>
    </source>
</evidence>
<dbReference type="Proteomes" id="UP000239504">
    <property type="component" value="Unassembled WGS sequence"/>
</dbReference>
<proteinExistence type="predicted"/>
<dbReference type="GO" id="GO:0016787">
    <property type="term" value="F:hydrolase activity"/>
    <property type="evidence" value="ECO:0007669"/>
    <property type="project" value="UniProtKB-KW"/>
</dbReference>
<keyword evidence="3" id="KW-1185">Reference proteome</keyword>